<gene>
    <name evidence="2" type="ORF">PCOR1329_LOCUS22519</name>
</gene>
<dbReference type="Proteomes" id="UP001189429">
    <property type="component" value="Unassembled WGS sequence"/>
</dbReference>
<feature type="compositionally biased region" description="Acidic residues" evidence="1">
    <location>
        <begin position="129"/>
        <end position="148"/>
    </location>
</feature>
<feature type="region of interest" description="Disordered" evidence="1">
    <location>
        <begin position="1"/>
        <end position="36"/>
    </location>
</feature>
<proteinExistence type="predicted"/>
<feature type="compositionally biased region" description="Low complexity" evidence="1">
    <location>
        <begin position="114"/>
        <end position="126"/>
    </location>
</feature>
<dbReference type="EMBL" id="CAUYUJ010007539">
    <property type="protein sequence ID" value="CAK0821097.1"/>
    <property type="molecule type" value="Genomic_DNA"/>
</dbReference>
<organism evidence="2 3">
    <name type="scientific">Prorocentrum cordatum</name>
    <dbReference type="NCBI Taxonomy" id="2364126"/>
    <lineage>
        <taxon>Eukaryota</taxon>
        <taxon>Sar</taxon>
        <taxon>Alveolata</taxon>
        <taxon>Dinophyceae</taxon>
        <taxon>Prorocentrales</taxon>
        <taxon>Prorocentraceae</taxon>
        <taxon>Prorocentrum</taxon>
    </lineage>
</organism>
<name>A0ABN9RPH8_9DINO</name>
<accession>A0ABN9RPH8</accession>
<evidence type="ECO:0000313" key="3">
    <source>
        <dbReference type="Proteomes" id="UP001189429"/>
    </source>
</evidence>
<feature type="region of interest" description="Disordered" evidence="1">
    <location>
        <begin position="87"/>
        <end position="148"/>
    </location>
</feature>
<comment type="caution">
    <text evidence="2">The sequence shown here is derived from an EMBL/GenBank/DDBJ whole genome shotgun (WGS) entry which is preliminary data.</text>
</comment>
<feature type="non-terminal residue" evidence="2">
    <location>
        <position position="1"/>
    </location>
</feature>
<evidence type="ECO:0000256" key="1">
    <source>
        <dbReference type="SAM" id="MobiDB-lite"/>
    </source>
</evidence>
<sequence>LRGAGGARLRGPPLGAAGGPRPPAPSRPIRPAGGQWPCCRRRAAWGERFLNVANTNGNSASDAAVRGRLDEAIGAADRALQTAAQLKQLPRRQVSAGAENIKPRLRSSSARPVAPTTTPRATAPRPAQEEEEEGEEGEEEGQGEDWGE</sequence>
<reference evidence="2" key="1">
    <citation type="submission" date="2023-10" db="EMBL/GenBank/DDBJ databases">
        <authorList>
            <person name="Chen Y."/>
            <person name="Shah S."/>
            <person name="Dougan E. K."/>
            <person name="Thang M."/>
            <person name="Chan C."/>
        </authorList>
    </citation>
    <scope>NUCLEOTIDE SEQUENCE [LARGE SCALE GENOMIC DNA]</scope>
</reference>
<protein>
    <submittedName>
        <fullName evidence="2">Uncharacterized protein</fullName>
    </submittedName>
</protein>
<evidence type="ECO:0000313" key="2">
    <source>
        <dbReference type="EMBL" id="CAK0821097.1"/>
    </source>
</evidence>
<keyword evidence="3" id="KW-1185">Reference proteome</keyword>